<dbReference type="GeneID" id="54578095"/>
<dbReference type="EMBL" id="ML987192">
    <property type="protein sequence ID" value="KAF2251591.1"/>
    <property type="molecule type" value="Genomic_DNA"/>
</dbReference>
<gene>
    <name evidence="7" type="ORF">BU26DRAFT_451393</name>
</gene>
<dbReference type="Gene3D" id="1.10.630.10">
    <property type="entry name" value="Cytochrome P450"/>
    <property type="match status" value="1"/>
</dbReference>
<dbReference type="PRINTS" id="PR00465">
    <property type="entry name" value="EP450IV"/>
</dbReference>
<evidence type="ECO:0000313" key="8">
    <source>
        <dbReference type="Proteomes" id="UP000800094"/>
    </source>
</evidence>
<dbReference type="RefSeq" id="XP_033686595.1">
    <property type="nucleotide sequence ID" value="XM_033824765.1"/>
</dbReference>
<comment type="cofactor">
    <cofactor evidence="1 5">
        <name>heme</name>
        <dbReference type="ChEBI" id="CHEBI:30413"/>
    </cofactor>
</comment>
<dbReference type="GO" id="GO:0016705">
    <property type="term" value="F:oxidoreductase activity, acting on paired donors, with incorporation or reduction of molecular oxygen"/>
    <property type="evidence" value="ECO:0007669"/>
    <property type="project" value="InterPro"/>
</dbReference>
<dbReference type="OrthoDB" id="3366823at2759"/>
<keyword evidence="6" id="KW-0812">Transmembrane</keyword>
<comment type="similarity">
    <text evidence="2">Belongs to the cytochrome P450 family.</text>
</comment>
<dbReference type="Pfam" id="PF00067">
    <property type="entry name" value="p450"/>
    <property type="match status" value="1"/>
</dbReference>
<feature type="transmembrane region" description="Helical" evidence="6">
    <location>
        <begin position="6"/>
        <end position="26"/>
    </location>
</feature>
<name>A0A6A6IMB5_9PLEO</name>
<dbReference type="Proteomes" id="UP000800094">
    <property type="component" value="Unassembled WGS sequence"/>
</dbReference>
<keyword evidence="5" id="KW-0349">Heme</keyword>
<sequence length="511" mass="56355">MAPALSHASFCGAAVIILCLFLHRRLKKPRDPRQPKQVPATIPIPFIGHVLGLLIYRNHYYTKISQQWNLRIVSLPMFGGNVYVTKSPELIYSVQRQPKVLSFWYFEAHFTAKLGGLSQTAANGCFQGVTPESTDECPLIDCLKGTKAAMSPQGDLNRMIEVATRVMYEGLQNLAQESGSPTDLETWIQHEVMMATTDAVYGAGNPYRDPKIEAAFWKFANATMFVALPGILPSILAPRAVAGREAVVRAMNQYYASGGHHHASQLTMARYTALKGTMNISDIARSECVHGLAIITNSVPAAFWTVWHVFSDRAVLSRVRDEVESFTAVGEPSTEGVQTRIVDMSRLKEAHFLFAVIQETLRFRARGTGPRMILEDVTLSGDECEYHIEKGSALILAHEGMHHNKAVWGPNADTFVADRFLPGNKIPANAFRGFGGGANMCPGKGFATAEIAALVALLVTRFDLRPVEGKWAEPGQDESNMARENTPPLRKVMVDVVPRVGLEEVVWKFST</sequence>
<evidence type="ECO:0000313" key="7">
    <source>
        <dbReference type="EMBL" id="KAF2251591.1"/>
    </source>
</evidence>
<evidence type="ECO:0000256" key="4">
    <source>
        <dbReference type="ARBA" id="ARBA00023004"/>
    </source>
</evidence>
<dbReference type="GO" id="GO:0005506">
    <property type="term" value="F:iron ion binding"/>
    <property type="evidence" value="ECO:0007669"/>
    <property type="project" value="InterPro"/>
</dbReference>
<keyword evidence="6" id="KW-1133">Transmembrane helix</keyword>
<dbReference type="InterPro" id="IPR002403">
    <property type="entry name" value="Cyt_P450_E_grp-IV"/>
</dbReference>
<dbReference type="InterPro" id="IPR001128">
    <property type="entry name" value="Cyt_P450"/>
</dbReference>
<dbReference type="AlphaFoldDB" id="A0A6A6IMB5"/>
<evidence type="ECO:0000256" key="5">
    <source>
        <dbReference type="PIRSR" id="PIRSR602403-1"/>
    </source>
</evidence>
<accession>A0A6A6IMB5</accession>
<evidence type="ECO:0000256" key="2">
    <source>
        <dbReference type="ARBA" id="ARBA00010617"/>
    </source>
</evidence>
<organism evidence="7 8">
    <name type="scientific">Trematosphaeria pertusa</name>
    <dbReference type="NCBI Taxonomy" id="390896"/>
    <lineage>
        <taxon>Eukaryota</taxon>
        <taxon>Fungi</taxon>
        <taxon>Dikarya</taxon>
        <taxon>Ascomycota</taxon>
        <taxon>Pezizomycotina</taxon>
        <taxon>Dothideomycetes</taxon>
        <taxon>Pleosporomycetidae</taxon>
        <taxon>Pleosporales</taxon>
        <taxon>Massarineae</taxon>
        <taxon>Trematosphaeriaceae</taxon>
        <taxon>Trematosphaeria</taxon>
    </lineage>
</organism>
<keyword evidence="4 5" id="KW-0408">Iron</keyword>
<dbReference type="PANTHER" id="PTHR47582">
    <property type="entry name" value="P450, PUTATIVE (EUROFUNG)-RELATED"/>
    <property type="match status" value="1"/>
</dbReference>
<dbReference type="GO" id="GO:0004497">
    <property type="term" value="F:monooxygenase activity"/>
    <property type="evidence" value="ECO:0007669"/>
    <property type="project" value="InterPro"/>
</dbReference>
<keyword evidence="8" id="KW-1185">Reference proteome</keyword>
<dbReference type="InterPro" id="IPR053007">
    <property type="entry name" value="CYP450_monoxygenase_sec-met"/>
</dbReference>
<keyword evidence="3 5" id="KW-0479">Metal-binding</keyword>
<evidence type="ECO:0000256" key="3">
    <source>
        <dbReference type="ARBA" id="ARBA00022723"/>
    </source>
</evidence>
<feature type="transmembrane region" description="Helical" evidence="6">
    <location>
        <begin position="38"/>
        <end position="56"/>
    </location>
</feature>
<proteinExistence type="inferred from homology"/>
<feature type="binding site" description="axial binding residue" evidence="5">
    <location>
        <position position="441"/>
    </location>
    <ligand>
        <name>heme</name>
        <dbReference type="ChEBI" id="CHEBI:30413"/>
    </ligand>
    <ligandPart>
        <name>Fe</name>
        <dbReference type="ChEBI" id="CHEBI:18248"/>
    </ligandPart>
</feature>
<dbReference type="PANTHER" id="PTHR47582:SF1">
    <property type="entry name" value="P450, PUTATIVE (EUROFUNG)-RELATED"/>
    <property type="match status" value="1"/>
</dbReference>
<dbReference type="SUPFAM" id="SSF48264">
    <property type="entry name" value="Cytochrome P450"/>
    <property type="match status" value="1"/>
</dbReference>
<reference evidence="7" key="1">
    <citation type="journal article" date="2020" name="Stud. Mycol.">
        <title>101 Dothideomycetes genomes: a test case for predicting lifestyles and emergence of pathogens.</title>
        <authorList>
            <person name="Haridas S."/>
            <person name="Albert R."/>
            <person name="Binder M."/>
            <person name="Bloem J."/>
            <person name="Labutti K."/>
            <person name="Salamov A."/>
            <person name="Andreopoulos B."/>
            <person name="Baker S."/>
            <person name="Barry K."/>
            <person name="Bills G."/>
            <person name="Bluhm B."/>
            <person name="Cannon C."/>
            <person name="Castanera R."/>
            <person name="Culley D."/>
            <person name="Daum C."/>
            <person name="Ezra D."/>
            <person name="Gonzalez J."/>
            <person name="Henrissat B."/>
            <person name="Kuo A."/>
            <person name="Liang C."/>
            <person name="Lipzen A."/>
            <person name="Lutzoni F."/>
            <person name="Magnuson J."/>
            <person name="Mondo S."/>
            <person name="Nolan M."/>
            <person name="Ohm R."/>
            <person name="Pangilinan J."/>
            <person name="Park H.-J."/>
            <person name="Ramirez L."/>
            <person name="Alfaro M."/>
            <person name="Sun H."/>
            <person name="Tritt A."/>
            <person name="Yoshinaga Y."/>
            <person name="Zwiers L.-H."/>
            <person name="Turgeon B."/>
            <person name="Goodwin S."/>
            <person name="Spatafora J."/>
            <person name="Crous P."/>
            <person name="Grigoriev I."/>
        </authorList>
    </citation>
    <scope>NUCLEOTIDE SEQUENCE</scope>
    <source>
        <strain evidence="7">CBS 122368</strain>
    </source>
</reference>
<protein>
    <submittedName>
        <fullName evidence="7">Cytochrome P450</fullName>
    </submittedName>
</protein>
<keyword evidence="6" id="KW-0472">Membrane</keyword>
<evidence type="ECO:0000256" key="1">
    <source>
        <dbReference type="ARBA" id="ARBA00001971"/>
    </source>
</evidence>
<evidence type="ECO:0000256" key="6">
    <source>
        <dbReference type="SAM" id="Phobius"/>
    </source>
</evidence>
<dbReference type="InterPro" id="IPR036396">
    <property type="entry name" value="Cyt_P450_sf"/>
</dbReference>
<dbReference type="CDD" id="cd11040">
    <property type="entry name" value="CYP7_CYP8-like"/>
    <property type="match status" value="1"/>
</dbReference>
<dbReference type="GO" id="GO:0020037">
    <property type="term" value="F:heme binding"/>
    <property type="evidence" value="ECO:0007669"/>
    <property type="project" value="InterPro"/>
</dbReference>